<name>A0ABP8PGE1_9ACTN</name>
<dbReference type="InterPro" id="IPR000682">
    <property type="entry name" value="PCMT"/>
</dbReference>
<dbReference type="Pfam" id="PF01135">
    <property type="entry name" value="PCMT"/>
    <property type="match status" value="1"/>
</dbReference>
<evidence type="ECO:0000256" key="2">
    <source>
        <dbReference type="ARBA" id="ARBA00005369"/>
    </source>
</evidence>
<evidence type="ECO:0000256" key="10">
    <source>
        <dbReference type="ARBA" id="ARBA00031323"/>
    </source>
</evidence>
<evidence type="ECO:0000313" key="13">
    <source>
        <dbReference type="Proteomes" id="UP001500503"/>
    </source>
</evidence>
<organism evidence="12 13">
    <name type="scientific">Actinoallomurus oryzae</name>
    <dbReference type="NCBI Taxonomy" id="502180"/>
    <lineage>
        <taxon>Bacteria</taxon>
        <taxon>Bacillati</taxon>
        <taxon>Actinomycetota</taxon>
        <taxon>Actinomycetes</taxon>
        <taxon>Streptosporangiales</taxon>
        <taxon>Thermomonosporaceae</taxon>
        <taxon>Actinoallomurus</taxon>
    </lineage>
</organism>
<evidence type="ECO:0000256" key="3">
    <source>
        <dbReference type="ARBA" id="ARBA00011890"/>
    </source>
</evidence>
<evidence type="ECO:0000256" key="4">
    <source>
        <dbReference type="ARBA" id="ARBA00013346"/>
    </source>
</evidence>
<keyword evidence="7" id="KW-0808">Transferase</keyword>
<accession>A0ABP8PGE1</accession>
<keyword evidence="5" id="KW-0963">Cytoplasm</keyword>
<reference evidence="13" key="1">
    <citation type="journal article" date="2019" name="Int. J. Syst. Evol. Microbiol.">
        <title>The Global Catalogue of Microorganisms (GCM) 10K type strain sequencing project: providing services to taxonomists for standard genome sequencing and annotation.</title>
        <authorList>
            <consortium name="The Broad Institute Genomics Platform"/>
            <consortium name="The Broad Institute Genome Sequencing Center for Infectious Disease"/>
            <person name="Wu L."/>
            <person name="Ma J."/>
        </authorList>
    </citation>
    <scope>NUCLEOTIDE SEQUENCE [LARGE SCALE GENOMIC DNA]</scope>
    <source>
        <strain evidence="13">JCM 17933</strain>
    </source>
</reference>
<proteinExistence type="inferred from homology"/>
<dbReference type="SUPFAM" id="SSF53335">
    <property type="entry name" value="S-adenosyl-L-methionine-dependent methyltransferases"/>
    <property type="match status" value="1"/>
</dbReference>
<dbReference type="Gene3D" id="3.40.50.150">
    <property type="entry name" value="Vaccinia Virus protein VP39"/>
    <property type="match status" value="1"/>
</dbReference>
<keyword evidence="13" id="KW-1185">Reference proteome</keyword>
<evidence type="ECO:0000256" key="8">
    <source>
        <dbReference type="ARBA" id="ARBA00022691"/>
    </source>
</evidence>
<evidence type="ECO:0000313" key="12">
    <source>
        <dbReference type="EMBL" id="GAA4485731.1"/>
    </source>
</evidence>
<dbReference type="InterPro" id="IPR029063">
    <property type="entry name" value="SAM-dependent_MTases_sf"/>
</dbReference>
<evidence type="ECO:0000256" key="9">
    <source>
        <dbReference type="ARBA" id="ARBA00030757"/>
    </source>
</evidence>
<evidence type="ECO:0000256" key="1">
    <source>
        <dbReference type="ARBA" id="ARBA00004496"/>
    </source>
</evidence>
<dbReference type="EC" id="2.1.1.77" evidence="3"/>
<comment type="similarity">
    <text evidence="2">Belongs to the methyltransferase superfamily. L-isoaspartyl/D-aspartyl protein methyltransferase family.</text>
</comment>
<dbReference type="GO" id="GO:0032259">
    <property type="term" value="P:methylation"/>
    <property type="evidence" value="ECO:0007669"/>
    <property type="project" value="UniProtKB-KW"/>
</dbReference>
<keyword evidence="8" id="KW-0949">S-adenosyl-L-methionine</keyword>
<dbReference type="PANTHER" id="PTHR11579:SF0">
    <property type="entry name" value="PROTEIN-L-ISOASPARTATE(D-ASPARTATE) O-METHYLTRANSFERASE"/>
    <property type="match status" value="1"/>
</dbReference>
<evidence type="ECO:0000256" key="7">
    <source>
        <dbReference type="ARBA" id="ARBA00022679"/>
    </source>
</evidence>
<protein>
    <recommendedName>
        <fullName evidence="4">Protein-L-isoaspartate O-methyltransferase</fullName>
        <ecNumber evidence="3">2.1.1.77</ecNumber>
    </recommendedName>
    <alternativeName>
        <fullName evidence="11">L-isoaspartyl protein carboxyl methyltransferase</fullName>
    </alternativeName>
    <alternativeName>
        <fullName evidence="9">Protein L-isoaspartyl methyltransferase</fullName>
    </alternativeName>
    <alternativeName>
        <fullName evidence="10">Protein-beta-aspartate methyltransferase</fullName>
    </alternativeName>
</protein>
<gene>
    <name evidence="12" type="ORF">GCM10023191_010760</name>
</gene>
<dbReference type="Proteomes" id="UP001500503">
    <property type="component" value="Unassembled WGS sequence"/>
</dbReference>
<dbReference type="GO" id="GO:0008168">
    <property type="term" value="F:methyltransferase activity"/>
    <property type="evidence" value="ECO:0007669"/>
    <property type="project" value="UniProtKB-KW"/>
</dbReference>
<evidence type="ECO:0000256" key="5">
    <source>
        <dbReference type="ARBA" id="ARBA00022490"/>
    </source>
</evidence>
<dbReference type="CDD" id="cd02440">
    <property type="entry name" value="AdoMet_MTases"/>
    <property type="match status" value="1"/>
</dbReference>
<comment type="caution">
    <text evidence="12">The sequence shown here is derived from an EMBL/GenBank/DDBJ whole genome shotgun (WGS) entry which is preliminary data.</text>
</comment>
<comment type="subcellular location">
    <subcellularLocation>
        <location evidence="1">Cytoplasm</location>
    </subcellularLocation>
</comment>
<keyword evidence="6 12" id="KW-0489">Methyltransferase</keyword>
<evidence type="ECO:0000256" key="6">
    <source>
        <dbReference type="ARBA" id="ARBA00022603"/>
    </source>
</evidence>
<dbReference type="EMBL" id="BAABHF010000010">
    <property type="protein sequence ID" value="GAA4485731.1"/>
    <property type="molecule type" value="Genomic_DNA"/>
</dbReference>
<dbReference type="RefSeq" id="WP_345458232.1">
    <property type="nucleotide sequence ID" value="NZ_BAABHF010000010.1"/>
</dbReference>
<dbReference type="PANTHER" id="PTHR11579">
    <property type="entry name" value="PROTEIN-L-ISOASPARTATE O-METHYLTRANSFERASE"/>
    <property type="match status" value="1"/>
</dbReference>
<evidence type="ECO:0000256" key="11">
    <source>
        <dbReference type="ARBA" id="ARBA00031350"/>
    </source>
</evidence>
<sequence>MSPDDLGSRIDRLCDRLTADGDLLDPAWRAAFHAVPRHLFVPERAWAAPNGPDQGFLIDRAIDPGTWWDTVYSDAAIITQRADGTADVAEFGEPSSSCSAPGTVAEFLSHLSPEDHNRVLEVGTGTGWTAALLSYRVGAGNVASIDIDPTVSEIAAKNLSGAGHAPRLFVGDGTLGLPEAAPFDRVHVAAGVTDIPYTWVEQTRPGGVIVLPFAPGWGFGWLARLHVLGDGTAVGAFPGFAGYMPLRGQRVPWRSLSDLPAEGLAESVTRLDPRRLRTDAVADLFLAAAVPGVRTHLSYGEADACTLWLVESGDDGAWASVDHVPGQEEFLVRQQGARRLWDEAEQAYLRWLGMGRPAYDRLGLTVSPEGRQIWIDRPEHLVTPATSGG</sequence>